<dbReference type="RefSeq" id="WP_076603920.1">
    <property type="nucleotide sequence ID" value="NZ_FTMD01000017.1"/>
</dbReference>
<feature type="domain" description="VOC" evidence="1">
    <location>
        <begin position="3"/>
        <end position="127"/>
    </location>
</feature>
<dbReference type="InterPro" id="IPR029068">
    <property type="entry name" value="Glyas_Bleomycin-R_OHBP_Dase"/>
</dbReference>
<protein>
    <recommendedName>
        <fullName evidence="1">VOC domain-containing protein</fullName>
    </recommendedName>
</protein>
<proteinExistence type="predicted"/>
<dbReference type="EMBL" id="FTMD01000017">
    <property type="protein sequence ID" value="SIR48935.1"/>
    <property type="molecule type" value="Genomic_DNA"/>
</dbReference>
<sequence length="134" mass="15185">MARQIYVNLPVRDLPRTREFFSALGFTFEPKFSNDDAACMVIAENIFAMLLVEPFFRGFTRKTICDTTQSTEVLICLSCDSRKHVKDLVAKAVAAGGTIAREEKDHGFMYEHAFEDLDGHTWELVYMEPDAVPA</sequence>
<dbReference type="PANTHER" id="PTHR36503">
    <property type="entry name" value="BLR2520 PROTEIN"/>
    <property type="match status" value="1"/>
</dbReference>
<dbReference type="PROSITE" id="PS51819">
    <property type="entry name" value="VOC"/>
    <property type="match status" value="1"/>
</dbReference>
<dbReference type="InterPro" id="IPR037523">
    <property type="entry name" value="VOC_core"/>
</dbReference>
<reference evidence="3" key="1">
    <citation type="submission" date="2017-01" db="EMBL/GenBank/DDBJ databases">
        <authorList>
            <person name="Varghese N."/>
            <person name="Submissions S."/>
        </authorList>
    </citation>
    <scope>NUCLEOTIDE SEQUENCE [LARGE SCALE GENOMIC DNA]</scope>
    <source>
        <strain evidence="3">ATCC 51758</strain>
    </source>
</reference>
<gene>
    <name evidence="2" type="ORF">SAMN05421829_11737</name>
</gene>
<dbReference type="AlphaFoldDB" id="A0A1N7BC53"/>
<dbReference type="PANTHER" id="PTHR36503:SF2">
    <property type="entry name" value="BLR2408 PROTEIN"/>
    <property type="match status" value="1"/>
</dbReference>
<dbReference type="Gene3D" id="3.10.180.10">
    <property type="entry name" value="2,3-Dihydroxybiphenyl 1,2-Dioxygenase, domain 1"/>
    <property type="match status" value="1"/>
</dbReference>
<accession>A0A1N7BC53</accession>
<dbReference type="STRING" id="34027.SAMN05421829_11737"/>
<evidence type="ECO:0000313" key="3">
    <source>
        <dbReference type="Proteomes" id="UP000186819"/>
    </source>
</evidence>
<organism evidence="2 3">
    <name type="scientific">Aromatoleum tolulyticum</name>
    <dbReference type="NCBI Taxonomy" id="34027"/>
    <lineage>
        <taxon>Bacteria</taxon>
        <taxon>Pseudomonadati</taxon>
        <taxon>Pseudomonadota</taxon>
        <taxon>Betaproteobacteria</taxon>
        <taxon>Rhodocyclales</taxon>
        <taxon>Rhodocyclaceae</taxon>
        <taxon>Aromatoleum</taxon>
    </lineage>
</organism>
<keyword evidence="3" id="KW-1185">Reference proteome</keyword>
<name>A0A1N7BC53_9RHOO</name>
<evidence type="ECO:0000259" key="1">
    <source>
        <dbReference type="PROSITE" id="PS51819"/>
    </source>
</evidence>
<dbReference type="SUPFAM" id="SSF54593">
    <property type="entry name" value="Glyoxalase/Bleomycin resistance protein/Dihydroxybiphenyl dioxygenase"/>
    <property type="match status" value="1"/>
</dbReference>
<dbReference type="InterPro" id="IPR053863">
    <property type="entry name" value="Glyoxy/Ble-like_N"/>
</dbReference>
<evidence type="ECO:0000313" key="2">
    <source>
        <dbReference type="EMBL" id="SIR48935.1"/>
    </source>
</evidence>
<dbReference type="OrthoDB" id="4265398at2"/>
<dbReference type="Pfam" id="PF22677">
    <property type="entry name" value="Ble-like_N"/>
    <property type="match status" value="1"/>
</dbReference>
<dbReference type="Proteomes" id="UP000186819">
    <property type="component" value="Unassembled WGS sequence"/>
</dbReference>